<evidence type="ECO:0000256" key="4">
    <source>
        <dbReference type="ARBA" id="ARBA00022840"/>
    </source>
</evidence>
<evidence type="ECO:0000256" key="2">
    <source>
        <dbReference type="ARBA" id="ARBA00022618"/>
    </source>
</evidence>
<accession>A0A117UTD3</accession>
<comment type="caution">
    <text evidence="12">The sequence shown here is derived from an EMBL/GenBank/DDBJ whole genome shotgun (WGS) entry which is preliminary data.</text>
</comment>
<proteinExistence type="predicted"/>
<dbReference type="SUPFAM" id="SSF53623">
    <property type="entry name" value="MurD-like peptide ligases, catalytic domain"/>
    <property type="match status" value="1"/>
</dbReference>
<keyword evidence="2" id="KW-0132">Cell division</keyword>
<dbReference type="Gene3D" id="3.40.1190.10">
    <property type="entry name" value="Mur-like, catalytic domain"/>
    <property type="match status" value="1"/>
</dbReference>
<evidence type="ECO:0000256" key="7">
    <source>
        <dbReference type="ARBA" id="ARBA00023306"/>
    </source>
</evidence>
<dbReference type="GO" id="GO:0009252">
    <property type="term" value="P:peptidoglycan biosynthetic process"/>
    <property type="evidence" value="ECO:0007669"/>
    <property type="project" value="UniProtKB-KW"/>
</dbReference>
<feature type="domain" description="Mur ligase N-terminal catalytic" evidence="9">
    <location>
        <begin position="16"/>
        <end position="115"/>
    </location>
</feature>
<keyword evidence="8" id="KW-0961">Cell wall biogenesis/degradation</keyword>
<dbReference type="GO" id="GO:0016881">
    <property type="term" value="F:acid-amino acid ligase activity"/>
    <property type="evidence" value="ECO:0007669"/>
    <property type="project" value="InterPro"/>
</dbReference>
<dbReference type="Gene3D" id="3.40.50.720">
    <property type="entry name" value="NAD(P)-binding Rossmann-like Domain"/>
    <property type="match status" value="1"/>
</dbReference>
<protein>
    <submittedName>
        <fullName evidence="12">UDP-N-acetylmuramate--alanine ligase</fullName>
    </submittedName>
</protein>
<dbReference type="GO" id="GO:0051301">
    <property type="term" value="P:cell division"/>
    <property type="evidence" value="ECO:0007669"/>
    <property type="project" value="UniProtKB-KW"/>
</dbReference>
<dbReference type="SUPFAM" id="SSF53244">
    <property type="entry name" value="MurD-like peptide ligases, peptide-binding domain"/>
    <property type="match status" value="1"/>
</dbReference>
<gene>
    <name evidence="12" type="ORF">AQZ52_16770</name>
</gene>
<evidence type="ECO:0000313" key="12">
    <source>
        <dbReference type="EMBL" id="KUR70467.1"/>
    </source>
</evidence>
<keyword evidence="1 12" id="KW-0436">Ligase</keyword>
<evidence type="ECO:0000256" key="3">
    <source>
        <dbReference type="ARBA" id="ARBA00022741"/>
    </source>
</evidence>
<dbReference type="PANTHER" id="PTHR43445">
    <property type="entry name" value="UDP-N-ACETYLMURAMATE--L-ALANINE LIGASE-RELATED"/>
    <property type="match status" value="1"/>
</dbReference>
<dbReference type="InterPro" id="IPR000713">
    <property type="entry name" value="Mur_ligase_N"/>
</dbReference>
<evidence type="ECO:0000256" key="8">
    <source>
        <dbReference type="ARBA" id="ARBA00023316"/>
    </source>
</evidence>
<dbReference type="GO" id="GO:0008360">
    <property type="term" value="P:regulation of cell shape"/>
    <property type="evidence" value="ECO:0007669"/>
    <property type="project" value="UniProtKB-KW"/>
</dbReference>
<keyword evidence="6" id="KW-0573">Peptidoglycan synthesis</keyword>
<feature type="domain" description="Mur ligase C-terminal" evidence="10">
    <location>
        <begin position="327"/>
        <end position="460"/>
    </location>
</feature>
<evidence type="ECO:0000259" key="11">
    <source>
        <dbReference type="Pfam" id="PF08245"/>
    </source>
</evidence>
<sequence>MSTDAPADLTAHPWFFCGIGGSGMLPLALILKGKGAVVAGSDRSRDQGRTPEKFAWLESLGFVLHPQDGSGITSADQILVASAAVEDTVPEMVRAAALGCRRMRRADLLSALFNAAPIGIAVGGTSGKSTVTGMLGWILTACGRDPTIMNGAVMKNLASPDAPFASARVGGAEAPFVSEVDESDGSIAAYRPTIAVLNNVSLDHKSMEELRSLFGDFLARAGTAVVNGDDPESAALASRALGGALTFGIGRSDVDFGVAEGSVAESPLGIDAVIEHRRTGERHPLALKVPGRHNLANALAALAAAHAAGVPLGDAVRALEGYAGLARRFDVVGTSPGGVTVIDDFGHNPEKVAATLATLKAHPGRVIAFFQPHGYGPLRQMGAELAEVLATRLGPDDRTILCDPVYFGGTVDRSVGSERIVELVRAQGGTAEHIPAREDCAARIAAVARPGDRVAIMGARDDTLTAFALDLLARLP</sequence>
<keyword evidence="3" id="KW-0547">Nucleotide-binding</keyword>
<evidence type="ECO:0000256" key="1">
    <source>
        <dbReference type="ARBA" id="ARBA00022598"/>
    </source>
</evidence>
<dbReference type="STRING" id="1117702.AQZ52_16770"/>
<feature type="domain" description="Mur ligase central" evidence="11">
    <location>
        <begin position="122"/>
        <end position="305"/>
    </location>
</feature>
<dbReference type="OrthoDB" id="9804126at2"/>
<keyword evidence="4" id="KW-0067">ATP-binding</keyword>
<dbReference type="GO" id="GO:0071555">
    <property type="term" value="P:cell wall organization"/>
    <property type="evidence" value="ECO:0007669"/>
    <property type="project" value="UniProtKB-KW"/>
</dbReference>
<evidence type="ECO:0000259" key="10">
    <source>
        <dbReference type="Pfam" id="PF02875"/>
    </source>
</evidence>
<dbReference type="Pfam" id="PF01225">
    <property type="entry name" value="Mur_ligase"/>
    <property type="match status" value="1"/>
</dbReference>
<reference evidence="12 13" key="1">
    <citation type="submission" date="2015-10" db="EMBL/GenBank/DDBJ databases">
        <title>Draft genome sequence of Novosphingobium fuchskuhlense DSM 25065 isolated from a surface water sample of the southwest basin of Lake Grosse Fuchskuhle.</title>
        <authorList>
            <person name="Ruckert C."/>
            <person name="Winkler A."/>
            <person name="Glaeser J."/>
            <person name="Grossart H.-P."/>
            <person name="Kalinowski J."/>
            <person name="Glaeser S."/>
        </authorList>
    </citation>
    <scope>NUCLEOTIDE SEQUENCE [LARGE SCALE GENOMIC DNA]</scope>
    <source>
        <strain evidence="12 13">FNE08-7</strain>
    </source>
</reference>
<keyword evidence="7" id="KW-0131">Cell cycle</keyword>
<dbReference type="Pfam" id="PF08245">
    <property type="entry name" value="Mur_ligase_M"/>
    <property type="match status" value="1"/>
</dbReference>
<keyword evidence="13" id="KW-1185">Reference proteome</keyword>
<organism evidence="12 13">
    <name type="scientific">Novosphingobium fuchskuhlense</name>
    <dbReference type="NCBI Taxonomy" id="1117702"/>
    <lineage>
        <taxon>Bacteria</taxon>
        <taxon>Pseudomonadati</taxon>
        <taxon>Pseudomonadota</taxon>
        <taxon>Alphaproteobacteria</taxon>
        <taxon>Sphingomonadales</taxon>
        <taxon>Sphingomonadaceae</taxon>
        <taxon>Novosphingobium</taxon>
    </lineage>
</organism>
<evidence type="ECO:0000259" key="9">
    <source>
        <dbReference type="Pfam" id="PF01225"/>
    </source>
</evidence>
<evidence type="ECO:0000256" key="5">
    <source>
        <dbReference type="ARBA" id="ARBA00022960"/>
    </source>
</evidence>
<dbReference type="Proteomes" id="UP000058012">
    <property type="component" value="Unassembled WGS sequence"/>
</dbReference>
<dbReference type="InterPro" id="IPR013221">
    <property type="entry name" value="Mur_ligase_cen"/>
</dbReference>
<dbReference type="InterPro" id="IPR036565">
    <property type="entry name" value="Mur-like_cat_sf"/>
</dbReference>
<dbReference type="GO" id="GO:0005524">
    <property type="term" value="F:ATP binding"/>
    <property type="evidence" value="ECO:0007669"/>
    <property type="project" value="UniProtKB-KW"/>
</dbReference>
<evidence type="ECO:0000256" key="6">
    <source>
        <dbReference type="ARBA" id="ARBA00022984"/>
    </source>
</evidence>
<dbReference type="PANTHER" id="PTHR43445:SF3">
    <property type="entry name" value="UDP-N-ACETYLMURAMATE--L-ALANINE LIGASE"/>
    <property type="match status" value="1"/>
</dbReference>
<dbReference type="InterPro" id="IPR050061">
    <property type="entry name" value="MurCDEF_pg_biosynth"/>
</dbReference>
<dbReference type="InterPro" id="IPR036615">
    <property type="entry name" value="Mur_ligase_C_dom_sf"/>
</dbReference>
<dbReference type="InterPro" id="IPR004101">
    <property type="entry name" value="Mur_ligase_C"/>
</dbReference>
<dbReference type="AlphaFoldDB" id="A0A117UTD3"/>
<dbReference type="EMBL" id="LLZS01000009">
    <property type="protein sequence ID" value="KUR70467.1"/>
    <property type="molecule type" value="Genomic_DNA"/>
</dbReference>
<dbReference type="Pfam" id="PF02875">
    <property type="entry name" value="Mur_ligase_C"/>
    <property type="match status" value="1"/>
</dbReference>
<dbReference type="SUPFAM" id="SSF51984">
    <property type="entry name" value="MurCD N-terminal domain"/>
    <property type="match status" value="1"/>
</dbReference>
<keyword evidence="5" id="KW-0133">Cell shape</keyword>
<dbReference type="Gene3D" id="3.90.190.20">
    <property type="entry name" value="Mur ligase, C-terminal domain"/>
    <property type="match status" value="1"/>
</dbReference>
<evidence type="ECO:0000313" key="13">
    <source>
        <dbReference type="Proteomes" id="UP000058012"/>
    </source>
</evidence>
<dbReference type="RefSeq" id="WP_067913612.1">
    <property type="nucleotide sequence ID" value="NZ_KQ954246.1"/>
</dbReference>
<name>A0A117UTD3_9SPHN</name>